<feature type="transmembrane region" description="Helical" evidence="1">
    <location>
        <begin position="58"/>
        <end position="83"/>
    </location>
</feature>
<keyword evidence="1" id="KW-0812">Transmembrane</keyword>
<keyword evidence="1" id="KW-1133">Transmembrane helix</keyword>
<dbReference type="PANTHER" id="PTHR40078:SF1">
    <property type="entry name" value="INTEGRAL MEMBRANE PROTEIN"/>
    <property type="match status" value="1"/>
</dbReference>
<feature type="transmembrane region" description="Helical" evidence="1">
    <location>
        <begin position="188"/>
        <end position="207"/>
    </location>
</feature>
<dbReference type="Proteomes" id="UP001375743">
    <property type="component" value="Unassembled WGS sequence"/>
</dbReference>
<evidence type="ECO:0000313" key="3">
    <source>
        <dbReference type="Proteomes" id="UP001375743"/>
    </source>
</evidence>
<feature type="transmembrane region" description="Helical" evidence="1">
    <location>
        <begin position="124"/>
        <end position="148"/>
    </location>
</feature>
<protein>
    <recommendedName>
        <fullName evidence="4">Membrane protein YczE</fullName>
    </recommendedName>
</protein>
<sequence>MPSLLERWLPEARRWTALQLGLYLVGCLLFSLGVKMFIDADLGTDPLHAMIIGIVDTVRLPFIKIGFVESAVTIGFLVLWSVWNRRFPPLMTFVTMALVGYLIDFWNVIGLEHWTTAWLAPMPLMLLALVIDAYASALIIMSGIGIRVMDLVAITFVRKLGWKFLWAKLLFEVGFVLTAYLFNGPVGMGTLGFLAIVGTLIPPMMWASERYIGLPNYGLGRNTHKAGYAAA</sequence>
<proteinExistence type="predicted"/>
<gene>
    <name evidence="2" type="ORF">U1T56_05880</name>
</gene>
<organism evidence="2 3">
    <name type="scientific">Benzoatithermus flavus</name>
    <dbReference type="NCBI Taxonomy" id="3108223"/>
    <lineage>
        <taxon>Bacteria</taxon>
        <taxon>Pseudomonadati</taxon>
        <taxon>Pseudomonadota</taxon>
        <taxon>Alphaproteobacteria</taxon>
        <taxon>Geminicoccales</taxon>
        <taxon>Geminicoccaceae</taxon>
        <taxon>Benzoatithermus</taxon>
    </lineage>
</organism>
<name>A0ABU8XP40_9PROT</name>
<accession>A0ABU8XP40</accession>
<keyword evidence="3" id="KW-1185">Reference proteome</keyword>
<dbReference type="InterPro" id="IPR038750">
    <property type="entry name" value="YczE/YyaS-like"/>
</dbReference>
<dbReference type="RefSeq" id="WP_418158515.1">
    <property type="nucleotide sequence ID" value="NZ_JBBLZC010000004.1"/>
</dbReference>
<feature type="transmembrane region" description="Helical" evidence="1">
    <location>
        <begin position="90"/>
        <end position="109"/>
    </location>
</feature>
<keyword evidence="1" id="KW-0472">Membrane</keyword>
<evidence type="ECO:0008006" key="4">
    <source>
        <dbReference type="Google" id="ProtNLM"/>
    </source>
</evidence>
<evidence type="ECO:0000313" key="2">
    <source>
        <dbReference type="EMBL" id="MEK0082669.1"/>
    </source>
</evidence>
<dbReference type="EMBL" id="JBBLZC010000004">
    <property type="protein sequence ID" value="MEK0082669.1"/>
    <property type="molecule type" value="Genomic_DNA"/>
</dbReference>
<dbReference type="PANTHER" id="PTHR40078">
    <property type="entry name" value="INTEGRAL MEMBRANE PROTEIN-RELATED"/>
    <property type="match status" value="1"/>
</dbReference>
<reference evidence="2 3" key="1">
    <citation type="submission" date="2024-01" db="EMBL/GenBank/DDBJ databases">
        <title>Multi-omics insights into the function and evolution of sodium benzoate biodegradation pathways in Benzoatithermus flavus gen. nov., sp. nov. from hot spring.</title>
        <authorList>
            <person name="Hu C.-J."/>
            <person name="Li W.-J."/>
        </authorList>
    </citation>
    <scope>NUCLEOTIDE SEQUENCE [LARGE SCALE GENOMIC DNA]</scope>
    <source>
        <strain evidence="2 3">SYSU G07066</strain>
    </source>
</reference>
<feature type="transmembrane region" description="Helical" evidence="1">
    <location>
        <begin position="160"/>
        <end position="182"/>
    </location>
</feature>
<evidence type="ECO:0000256" key="1">
    <source>
        <dbReference type="SAM" id="Phobius"/>
    </source>
</evidence>
<feature type="transmembrane region" description="Helical" evidence="1">
    <location>
        <begin position="20"/>
        <end position="38"/>
    </location>
</feature>
<comment type="caution">
    <text evidence="2">The sequence shown here is derived from an EMBL/GenBank/DDBJ whole genome shotgun (WGS) entry which is preliminary data.</text>
</comment>
<dbReference type="Pfam" id="PF19700">
    <property type="entry name" value="DUF6198"/>
    <property type="match status" value="1"/>
</dbReference>